<evidence type="ECO:0000256" key="7">
    <source>
        <dbReference type="SAM" id="MobiDB-lite"/>
    </source>
</evidence>
<protein>
    <recommendedName>
        <fullName evidence="6">Capsid protein</fullName>
    </recommendedName>
</protein>
<name>A0A4Y5SQ46_9VIRU</name>
<evidence type="ECO:0000256" key="6">
    <source>
        <dbReference type="RuleBase" id="RU361230"/>
    </source>
</evidence>
<evidence type="ECO:0000256" key="4">
    <source>
        <dbReference type="ARBA" id="ARBA00022561"/>
    </source>
</evidence>
<evidence type="ECO:0000256" key="1">
    <source>
        <dbReference type="ARBA" id="ARBA00004328"/>
    </source>
</evidence>
<comment type="similarity">
    <text evidence="2 6">Belongs to the anelloviridae capsid protein family.</text>
</comment>
<reference evidence="8" key="1">
    <citation type="submission" date="2018-11" db="EMBL/GenBank/DDBJ databases">
        <title>Epidemiology and molecular evolution of divergent viral pathogens associated with respiratory tract infections across Vietnam.</title>
        <authorList>
            <person name="Lu L."/>
            <person name="Robertson G."/>
            <person name="Ivens A."/>
            <person name="Ashworth J."/>
            <person name="Woolhouse M."/>
        </authorList>
    </citation>
    <scope>NUCLEOTIDE SEQUENCE</scope>
    <source>
        <strain evidence="8">Vzttmv3</strain>
    </source>
</reference>
<proteinExistence type="inferred from homology"/>
<keyword evidence="4 6" id="KW-0167">Capsid protein</keyword>
<sequence>MPYYWRRRPYRYRRYLWRRRARKIIRPRRFWRRRRRHWVRKRKLKRITIKEWQPSKINRLKIFGPYPAFEGTNLRIGHDNTQYIDSIAPYKVPGGGLFAITVFTLKGLYELHTKARNWWTKSNCNMPLIKYLGCKITFYRSLDIDYIAVYSRCGSLTATEQLYQSAQPFILTLNKNKRIITCKNKNYHRKPYKVVKIPPPSLMTNKWYFQREILDIPLCMIITAAASLDRFYQAANTISNTIGFDSLNTDLFQYHNFKQRTTTPYKPNDVSYLFTVNNRTTDWKQLKVKDIILLGNTRTMTIGTPLGEKHNVDTYFSSPNSWGNPFYPTTLSQELQPLLIYNAQNVAQLKQELNTKWEQNLQTAGFTETTKPPIINCRYNPQNDYSRNACFLANIDTDTSKWHEPEIEKLVTKGLPIWLLLHGWTDWLEKSKAAQHIHTDYILGIVSDHISPPLHYYVPVDHNFLQGRSPFETDDHVKDYDRENWHPKLNFQEETIAHLVNTGPGTPKLPNNISAEGHFSYRFYFKLGGCPPPMDNVCDPQKQPTFPTPHNILSSTLLQNPEFPPEYYLYSFDQRREMLTKRAAKRIKKDKDFTETFFKPTGETSLSIKIPSPETTSTEDSEEEEESEETLQQRVQLQHRRQRKLRHRILRLLNLVQSLE</sequence>
<dbReference type="GO" id="GO:0039615">
    <property type="term" value="C:T=1 icosahedral viral capsid"/>
    <property type="evidence" value="ECO:0007669"/>
    <property type="project" value="UniProtKB-UniRule"/>
</dbReference>
<evidence type="ECO:0000256" key="2">
    <source>
        <dbReference type="ARBA" id="ARBA00006131"/>
    </source>
</evidence>
<organism evidence="8">
    <name type="scientific">TTV-like mini virus</name>
    <dbReference type="NCBI Taxonomy" id="93678"/>
    <lineage>
        <taxon>Viruses</taxon>
        <taxon>Monodnaviria</taxon>
        <taxon>Shotokuvirae</taxon>
        <taxon>Commensaviricota</taxon>
        <taxon>Cardeaviricetes</taxon>
        <taxon>Sanitavirales</taxon>
        <taxon>Anelloviridae</taxon>
        <taxon>Betatorquevirus</taxon>
    </lineage>
</organism>
<dbReference type="InterPro" id="IPR004219">
    <property type="entry name" value="TTvirus_Unk"/>
</dbReference>
<evidence type="ECO:0000256" key="5">
    <source>
        <dbReference type="ARBA" id="ARBA00022844"/>
    </source>
</evidence>
<feature type="compositionally biased region" description="Acidic residues" evidence="7">
    <location>
        <begin position="617"/>
        <end position="629"/>
    </location>
</feature>
<dbReference type="Pfam" id="PF02956">
    <property type="entry name" value="TT_ORF1"/>
    <property type="match status" value="1"/>
</dbReference>
<feature type="region of interest" description="Disordered" evidence="7">
    <location>
        <begin position="604"/>
        <end position="635"/>
    </location>
</feature>
<comment type="function">
    <text evidence="6">Self-assembles to form an icosahedral capsid.</text>
</comment>
<keyword evidence="5 6" id="KW-0946">Virion</keyword>
<keyword evidence="3 6" id="KW-1140">T=1 icosahedral capsid protein</keyword>
<evidence type="ECO:0000256" key="3">
    <source>
        <dbReference type="ARBA" id="ARBA00022431"/>
    </source>
</evidence>
<dbReference type="EMBL" id="MK212030">
    <property type="protein sequence ID" value="QDA34217.1"/>
    <property type="molecule type" value="Genomic_DNA"/>
</dbReference>
<accession>A0A4Y5SQ46</accession>
<evidence type="ECO:0000313" key="8">
    <source>
        <dbReference type="EMBL" id="QDA34217.1"/>
    </source>
</evidence>
<comment type="subcellular location">
    <subcellularLocation>
        <location evidence="1 6">Virion</location>
    </subcellularLocation>
</comment>